<protein>
    <submittedName>
        <fullName evidence="1">Uncharacterized protein</fullName>
    </submittedName>
</protein>
<dbReference type="InterPro" id="IPR043519">
    <property type="entry name" value="NT_sf"/>
</dbReference>
<comment type="caution">
    <text evidence="1">The sequence shown here is derived from an EMBL/GenBank/DDBJ whole genome shotgun (WGS) entry which is preliminary data.</text>
</comment>
<evidence type="ECO:0000313" key="1">
    <source>
        <dbReference type="EMBL" id="MFD0958804.1"/>
    </source>
</evidence>
<accession>A0ABW3HMZ9</accession>
<sequence>MNDVNRVYRALTAIAKAVGSSKWVIGGSAGLLLRGLPLSPNDVDIYCDDEDVAYVHHALKKYAIDHPEHSSTAIYRSRLAHYRIEGLAIELVGGFVVSALGCAYSIKVKELLIPYAQLVQLPEAEESVYVVPLAHELLFNVLRERRDRVTPIVAMMERDLKRHLPALEALERNNSIPEAMSVYIRELMAGRNMEVPQWKLK</sequence>
<dbReference type="SUPFAM" id="SSF81301">
    <property type="entry name" value="Nucleotidyltransferase"/>
    <property type="match status" value="1"/>
</dbReference>
<dbReference type="Proteomes" id="UP001596989">
    <property type="component" value="Unassembled WGS sequence"/>
</dbReference>
<dbReference type="EMBL" id="JBHTJZ010000005">
    <property type="protein sequence ID" value="MFD0958804.1"/>
    <property type="molecule type" value="Genomic_DNA"/>
</dbReference>
<reference evidence="2" key="1">
    <citation type="journal article" date="2019" name="Int. J. Syst. Evol. Microbiol.">
        <title>The Global Catalogue of Microorganisms (GCM) 10K type strain sequencing project: providing services to taxonomists for standard genome sequencing and annotation.</title>
        <authorList>
            <consortium name="The Broad Institute Genomics Platform"/>
            <consortium name="The Broad Institute Genome Sequencing Center for Infectious Disease"/>
            <person name="Wu L."/>
            <person name="Ma J."/>
        </authorList>
    </citation>
    <scope>NUCLEOTIDE SEQUENCE [LARGE SCALE GENOMIC DNA]</scope>
    <source>
        <strain evidence="2">CCUG 59129</strain>
    </source>
</reference>
<keyword evidence="2" id="KW-1185">Reference proteome</keyword>
<evidence type="ECO:0000313" key="2">
    <source>
        <dbReference type="Proteomes" id="UP001596989"/>
    </source>
</evidence>
<name>A0ABW3HMZ9_9BACL</name>
<proteinExistence type="predicted"/>
<gene>
    <name evidence="1" type="ORF">ACFQ2I_05310</name>
</gene>
<dbReference type="Gene3D" id="3.30.460.40">
    <property type="match status" value="1"/>
</dbReference>
<organism evidence="1 2">
    <name type="scientific">Paenibacillus chungangensis</name>
    <dbReference type="NCBI Taxonomy" id="696535"/>
    <lineage>
        <taxon>Bacteria</taxon>
        <taxon>Bacillati</taxon>
        <taxon>Bacillota</taxon>
        <taxon>Bacilli</taxon>
        <taxon>Bacillales</taxon>
        <taxon>Paenibacillaceae</taxon>
        <taxon>Paenibacillus</taxon>
    </lineage>
</organism>
<dbReference type="RefSeq" id="WP_377562607.1">
    <property type="nucleotide sequence ID" value="NZ_JBHTJZ010000005.1"/>
</dbReference>